<evidence type="ECO:0000313" key="5">
    <source>
        <dbReference type="EMBL" id="CAB4581911.1"/>
    </source>
</evidence>
<dbReference type="SUPFAM" id="SSF55811">
    <property type="entry name" value="Nudix"/>
    <property type="match status" value="1"/>
</dbReference>
<dbReference type="PROSITE" id="PS51462">
    <property type="entry name" value="NUDIX"/>
    <property type="match status" value="1"/>
</dbReference>
<gene>
    <name evidence="4" type="ORF">UFOPK1380_00754</name>
    <name evidence="5" type="ORF">UFOPK1778_00035</name>
    <name evidence="6" type="ORF">UFOPK2689_00753</name>
    <name evidence="7" type="ORF">UFOPK3555_00672</name>
    <name evidence="8" type="ORF">UFOPK4095_00888</name>
</gene>
<evidence type="ECO:0000313" key="6">
    <source>
        <dbReference type="EMBL" id="CAB4723721.1"/>
    </source>
</evidence>
<dbReference type="EMBL" id="CAEZUD010000001">
    <property type="protein sequence ID" value="CAB4581911.1"/>
    <property type="molecule type" value="Genomic_DNA"/>
</dbReference>
<dbReference type="Gene3D" id="3.90.79.10">
    <property type="entry name" value="Nucleoside Triphosphate Pyrophosphohydrolase"/>
    <property type="match status" value="1"/>
</dbReference>
<dbReference type="EMBL" id="CAEZSC010000041">
    <property type="protein sequence ID" value="CAB4535881.1"/>
    <property type="molecule type" value="Genomic_DNA"/>
</dbReference>
<dbReference type="PRINTS" id="PR00502">
    <property type="entry name" value="NUDIXFAMILY"/>
</dbReference>
<dbReference type="GO" id="GO:0016787">
    <property type="term" value="F:hydrolase activity"/>
    <property type="evidence" value="ECO:0007669"/>
    <property type="project" value="UniProtKB-KW"/>
</dbReference>
<feature type="compositionally biased region" description="Polar residues" evidence="2">
    <location>
        <begin position="45"/>
        <end position="57"/>
    </location>
</feature>
<dbReference type="PANTHER" id="PTHR43736">
    <property type="entry name" value="ADP-RIBOSE PYROPHOSPHATASE"/>
    <property type="match status" value="1"/>
</dbReference>
<reference evidence="6" key="1">
    <citation type="submission" date="2020-05" db="EMBL/GenBank/DDBJ databases">
        <authorList>
            <person name="Chiriac C."/>
            <person name="Salcher M."/>
            <person name="Ghai R."/>
            <person name="Kavagutti S V."/>
        </authorList>
    </citation>
    <scope>NUCLEOTIDE SEQUENCE</scope>
</reference>
<keyword evidence="1" id="KW-0378">Hydrolase</keyword>
<dbReference type="EMBL" id="CAEZYL010000040">
    <property type="protein sequence ID" value="CAB4723721.1"/>
    <property type="molecule type" value="Genomic_DNA"/>
</dbReference>
<evidence type="ECO:0000259" key="3">
    <source>
        <dbReference type="PROSITE" id="PS51462"/>
    </source>
</evidence>
<dbReference type="InterPro" id="IPR020084">
    <property type="entry name" value="NUDIX_hydrolase_CS"/>
</dbReference>
<evidence type="ECO:0000313" key="8">
    <source>
        <dbReference type="EMBL" id="CAB5018962.1"/>
    </source>
</evidence>
<feature type="compositionally biased region" description="Low complexity" evidence="2">
    <location>
        <begin position="29"/>
        <end position="41"/>
    </location>
</feature>
<evidence type="ECO:0000313" key="7">
    <source>
        <dbReference type="EMBL" id="CAB4896385.1"/>
    </source>
</evidence>
<evidence type="ECO:0000256" key="1">
    <source>
        <dbReference type="ARBA" id="ARBA00022801"/>
    </source>
</evidence>
<dbReference type="InterPro" id="IPR000086">
    <property type="entry name" value="NUDIX_hydrolase_dom"/>
</dbReference>
<name>A0A6J6RML8_9ZZZZ</name>
<sequence length="210" mass="22880">MTPAPGAGGEAVSAPLVKRKKRRRKRPAGSHSPHSTSTTGADQKAPSNKTATANKPQKSAPHKPMKYAKRVDEVSAGGLVIDTTGTKGLLIGRKDLKDQKGERLLWSLPKGHIEEGETPEEAAIREVCEETGIESEISKSLGVIDFWFMAGGKRIHKTVHHYLFKETGGHLAPQITEVDDVGWFPLEDIISMLAYPDEKKLIAKSGEIKQ</sequence>
<evidence type="ECO:0000256" key="2">
    <source>
        <dbReference type="SAM" id="MobiDB-lite"/>
    </source>
</evidence>
<dbReference type="EMBL" id="CAFBPI010000056">
    <property type="protein sequence ID" value="CAB5018962.1"/>
    <property type="molecule type" value="Genomic_DNA"/>
</dbReference>
<protein>
    <submittedName>
        <fullName evidence="6">Unannotated protein</fullName>
    </submittedName>
</protein>
<dbReference type="CDD" id="cd03673">
    <property type="entry name" value="NUDIX_Ap6A_hydrolase"/>
    <property type="match status" value="1"/>
</dbReference>
<dbReference type="AlphaFoldDB" id="A0A6J6RML8"/>
<proteinExistence type="predicted"/>
<dbReference type="InterPro" id="IPR020476">
    <property type="entry name" value="Nudix_hydrolase"/>
</dbReference>
<dbReference type="EMBL" id="CAFBME010000060">
    <property type="protein sequence ID" value="CAB4896385.1"/>
    <property type="molecule type" value="Genomic_DNA"/>
</dbReference>
<feature type="compositionally biased region" description="Basic residues" evidence="2">
    <location>
        <begin position="17"/>
        <end position="28"/>
    </location>
</feature>
<feature type="domain" description="Nudix hydrolase" evidence="3">
    <location>
        <begin position="71"/>
        <end position="208"/>
    </location>
</feature>
<feature type="region of interest" description="Disordered" evidence="2">
    <location>
        <begin position="1"/>
        <end position="67"/>
    </location>
</feature>
<dbReference type="Pfam" id="PF00293">
    <property type="entry name" value="NUDIX"/>
    <property type="match status" value="1"/>
</dbReference>
<organism evidence="6">
    <name type="scientific">freshwater metagenome</name>
    <dbReference type="NCBI Taxonomy" id="449393"/>
    <lineage>
        <taxon>unclassified sequences</taxon>
        <taxon>metagenomes</taxon>
        <taxon>ecological metagenomes</taxon>
    </lineage>
</organism>
<accession>A0A6J6RML8</accession>
<dbReference type="PROSITE" id="PS00893">
    <property type="entry name" value="NUDIX_BOX"/>
    <property type="match status" value="1"/>
</dbReference>
<evidence type="ECO:0000313" key="4">
    <source>
        <dbReference type="EMBL" id="CAB4535881.1"/>
    </source>
</evidence>
<dbReference type="InterPro" id="IPR015797">
    <property type="entry name" value="NUDIX_hydrolase-like_dom_sf"/>
</dbReference>
<dbReference type="PANTHER" id="PTHR43736:SF1">
    <property type="entry name" value="DIHYDRONEOPTERIN TRIPHOSPHATE DIPHOSPHATASE"/>
    <property type="match status" value="1"/>
</dbReference>